<dbReference type="EMBL" id="CM042886">
    <property type="protein sequence ID" value="KAI4338566.1"/>
    <property type="molecule type" value="Genomic_DNA"/>
</dbReference>
<reference evidence="2" key="1">
    <citation type="journal article" date="2023" name="Front. Plant Sci.">
        <title>Chromosomal-level genome assembly of Melastoma candidum provides insights into trichome evolution.</title>
        <authorList>
            <person name="Zhong Y."/>
            <person name="Wu W."/>
            <person name="Sun C."/>
            <person name="Zou P."/>
            <person name="Liu Y."/>
            <person name="Dai S."/>
            <person name="Zhou R."/>
        </authorList>
    </citation>
    <scope>NUCLEOTIDE SEQUENCE [LARGE SCALE GENOMIC DNA]</scope>
</reference>
<evidence type="ECO:0000313" key="2">
    <source>
        <dbReference type="Proteomes" id="UP001057402"/>
    </source>
</evidence>
<accession>A0ACB9NUM9</accession>
<name>A0ACB9NUM9_9MYRT</name>
<sequence>MRPWSWYSPALRWPGFGLSLPISSLFRWPGLDFSYLSAGGWNLPNFRIGLLDFVVDDVLWAVITVLESLVLAAMLCCFFVFCGCTL</sequence>
<keyword evidence="2" id="KW-1185">Reference proteome</keyword>
<evidence type="ECO:0000313" key="1">
    <source>
        <dbReference type="EMBL" id="KAI4338566.1"/>
    </source>
</evidence>
<dbReference type="Proteomes" id="UP001057402">
    <property type="component" value="Chromosome 7"/>
</dbReference>
<organism evidence="1 2">
    <name type="scientific">Melastoma candidum</name>
    <dbReference type="NCBI Taxonomy" id="119954"/>
    <lineage>
        <taxon>Eukaryota</taxon>
        <taxon>Viridiplantae</taxon>
        <taxon>Streptophyta</taxon>
        <taxon>Embryophyta</taxon>
        <taxon>Tracheophyta</taxon>
        <taxon>Spermatophyta</taxon>
        <taxon>Magnoliopsida</taxon>
        <taxon>eudicotyledons</taxon>
        <taxon>Gunneridae</taxon>
        <taxon>Pentapetalae</taxon>
        <taxon>rosids</taxon>
        <taxon>malvids</taxon>
        <taxon>Myrtales</taxon>
        <taxon>Melastomataceae</taxon>
        <taxon>Melastomatoideae</taxon>
        <taxon>Melastomateae</taxon>
        <taxon>Melastoma</taxon>
    </lineage>
</organism>
<proteinExistence type="predicted"/>
<protein>
    <submittedName>
        <fullName evidence="1">Uncharacterized protein</fullName>
    </submittedName>
</protein>
<comment type="caution">
    <text evidence="1">The sequence shown here is derived from an EMBL/GenBank/DDBJ whole genome shotgun (WGS) entry which is preliminary data.</text>
</comment>
<gene>
    <name evidence="1" type="ORF">MLD38_023610</name>
</gene>